<organism evidence="1 2">
    <name type="scientific">Babesia ovis</name>
    <dbReference type="NCBI Taxonomy" id="5869"/>
    <lineage>
        <taxon>Eukaryota</taxon>
        <taxon>Sar</taxon>
        <taxon>Alveolata</taxon>
        <taxon>Apicomplexa</taxon>
        <taxon>Aconoidasida</taxon>
        <taxon>Piroplasmida</taxon>
        <taxon>Babesiidae</taxon>
        <taxon>Babesia</taxon>
    </lineage>
</organism>
<proteinExistence type="predicted"/>
<dbReference type="OrthoDB" id="21095at2759"/>
<dbReference type="AlphaFoldDB" id="A0A9W5T9L2"/>
<protein>
    <submittedName>
        <fullName evidence="1">Uncharacterized protein</fullName>
    </submittedName>
</protein>
<reference evidence="1" key="1">
    <citation type="submission" date="2019-12" db="EMBL/GenBank/DDBJ databases">
        <title>Genome sequence of Babesia ovis.</title>
        <authorList>
            <person name="Yamagishi J."/>
            <person name="Sevinc F."/>
            <person name="Xuan X."/>
        </authorList>
    </citation>
    <scope>NUCLEOTIDE SEQUENCE</scope>
    <source>
        <strain evidence="1">Selcuk</strain>
    </source>
</reference>
<gene>
    <name evidence="1" type="ORF">BaOVIS_014530</name>
</gene>
<comment type="caution">
    <text evidence="1">The sequence shown here is derived from an EMBL/GenBank/DDBJ whole genome shotgun (WGS) entry which is preliminary data.</text>
</comment>
<sequence>MLLRIKDYVCDPQKFEKALVKSCAILTLRNMDETSISMIQPTIRLTLTDLRVKNSSVMNRGNRMTKQGALIGNSLCFDTTSQTSIDFKEHDTPLQKIRKTVEDYRQGVQSEDDLIVGNKSIFHTLILGEPVLSIGEHEEKVFYDLLRQGTGVITDEQNDVFLDQICSVTGVVIEAGEITNLGQNTRMFRLFLLTTRLQIAVVKVMERVVMFPGQNGKQKNVAGKLERIRQRLLAQRLTVARDPQTVVDKKDTVFIKCLHLQYDGFDELNKVHNFNTSSSRVVIRDCNMLQSLHKCLLNGILFAEGTGCALSYKALMSTGETDTDQICRAYAKALVQSKIKIYHLLNRYDDERALCEEMISNCR</sequence>
<evidence type="ECO:0000313" key="2">
    <source>
        <dbReference type="Proteomes" id="UP001057455"/>
    </source>
</evidence>
<name>A0A9W5T9L2_BABOV</name>
<dbReference type="EMBL" id="BLIY01000008">
    <property type="protein sequence ID" value="GFE54049.1"/>
    <property type="molecule type" value="Genomic_DNA"/>
</dbReference>
<accession>A0A9W5T9L2</accession>
<keyword evidence="2" id="KW-1185">Reference proteome</keyword>
<dbReference type="Proteomes" id="UP001057455">
    <property type="component" value="Unassembled WGS sequence"/>
</dbReference>
<evidence type="ECO:0000313" key="1">
    <source>
        <dbReference type="EMBL" id="GFE54049.1"/>
    </source>
</evidence>